<dbReference type="InterPro" id="IPR000719">
    <property type="entry name" value="Prot_kinase_dom"/>
</dbReference>
<dbReference type="RefSeq" id="WP_012999956.1">
    <property type="nucleotide sequence ID" value="NC_013929.1"/>
</dbReference>
<feature type="compositionally biased region" description="Low complexity" evidence="6">
    <location>
        <begin position="324"/>
        <end position="343"/>
    </location>
</feature>
<dbReference type="InterPro" id="IPR008266">
    <property type="entry name" value="Tyr_kinase_AS"/>
</dbReference>
<dbReference type="Gene3D" id="3.30.200.20">
    <property type="entry name" value="Phosphorylase Kinase, domain 1"/>
    <property type="match status" value="1"/>
</dbReference>
<dbReference type="PROSITE" id="PS00107">
    <property type="entry name" value="PROTEIN_KINASE_ATP"/>
    <property type="match status" value="1"/>
</dbReference>
<evidence type="ECO:0000313" key="9">
    <source>
        <dbReference type="Proteomes" id="UP000001444"/>
    </source>
</evidence>
<dbReference type="HOGENOM" id="CLU_000288_63_44_11"/>
<dbReference type="Proteomes" id="UP000001444">
    <property type="component" value="Chromosome"/>
</dbReference>
<dbReference type="GeneID" id="24311301"/>
<evidence type="ECO:0000256" key="1">
    <source>
        <dbReference type="ARBA" id="ARBA00022679"/>
    </source>
</evidence>
<evidence type="ECO:0000313" key="8">
    <source>
        <dbReference type="EMBL" id="CBG69236.1"/>
    </source>
</evidence>
<evidence type="ECO:0000256" key="3">
    <source>
        <dbReference type="ARBA" id="ARBA00022777"/>
    </source>
</evidence>
<organism evidence="8 9">
    <name type="scientific">Streptomyces scabiei (strain 87.22)</name>
    <dbReference type="NCBI Taxonomy" id="680198"/>
    <lineage>
        <taxon>Bacteria</taxon>
        <taxon>Bacillati</taxon>
        <taxon>Actinomycetota</taxon>
        <taxon>Actinomycetes</taxon>
        <taxon>Kitasatosporales</taxon>
        <taxon>Streptomycetaceae</taxon>
        <taxon>Streptomyces</taxon>
    </lineage>
</organism>
<dbReference type="KEGG" id="scb:SCAB_21221"/>
<feature type="binding site" evidence="5">
    <location>
        <position position="39"/>
    </location>
    <ligand>
        <name>ATP</name>
        <dbReference type="ChEBI" id="CHEBI:30616"/>
    </ligand>
</feature>
<proteinExistence type="predicted"/>
<dbReference type="SUPFAM" id="SSF56112">
    <property type="entry name" value="Protein kinase-like (PK-like)"/>
    <property type="match status" value="1"/>
</dbReference>
<dbReference type="Pfam" id="PF00069">
    <property type="entry name" value="Pkinase"/>
    <property type="match status" value="1"/>
</dbReference>
<feature type="domain" description="Protein kinase" evidence="7">
    <location>
        <begin position="11"/>
        <end position="268"/>
    </location>
</feature>
<protein>
    <submittedName>
        <fullName evidence="8">Putative serine/threonine protein kinase</fullName>
    </submittedName>
</protein>
<dbReference type="eggNOG" id="COG0515">
    <property type="taxonomic scope" value="Bacteria"/>
</dbReference>
<dbReference type="EMBL" id="FN554889">
    <property type="protein sequence ID" value="CBG69236.1"/>
    <property type="molecule type" value="Genomic_DNA"/>
</dbReference>
<keyword evidence="8" id="KW-0723">Serine/threonine-protein kinase</keyword>
<dbReference type="STRING" id="680198.SCAB_21221"/>
<dbReference type="GO" id="GO:0004674">
    <property type="term" value="F:protein serine/threonine kinase activity"/>
    <property type="evidence" value="ECO:0007669"/>
    <property type="project" value="UniProtKB-KW"/>
</dbReference>
<keyword evidence="2 5" id="KW-0547">Nucleotide-binding</keyword>
<dbReference type="CDD" id="cd14014">
    <property type="entry name" value="STKc_PknB_like"/>
    <property type="match status" value="1"/>
</dbReference>
<dbReference type="PANTHER" id="PTHR43289">
    <property type="entry name" value="MITOGEN-ACTIVATED PROTEIN KINASE KINASE KINASE 20-RELATED"/>
    <property type="match status" value="1"/>
</dbReference>
<dbReference type="AlphaFoldDB" id="C9YVZ7"/>
<gene>
    <name evidence="8" type="ordered locus">SCAB_21221</name>
</gene>
<evidence type="ECO:0000256" key="6">
    <source>
        <dbReference type="SAM" id="MobiDB-lite"/>
    </source>
</evidence>
<evidence type="ECO:0000256" key="5">
    <source>
        <dbReference type="PROSITE-ProRule" id="PRU10141"/>
    </source>
</evidence>
<reference evidence="8 9" key="1">
    <citation type="journal article" date="2010" name="Mol. Plant Microbe Interact.">
        <title>Streptomyces scabies 87-22 contains a coronafacic acid-like biosynthetic cluster that contributes to plant-microbe interactions.</title>
        <authorList>
            <person name="Bignell D.R."/>
            <person name="Seipke R.F."/>
            <person name="Huguet-Tapia J.C."/>
            <person name="Chambers A.H."/>
            <person name="Parry R.J."/>
            <person name="Loria R."/>
        </authorList>
    </citation>
    <scope>NUCLEOTIDE SEQUENCE [LARGE SCALE GENOMIC DNA]</scope>
    <source>
        <strain evidence="8 9">87.22</strain>
    </source>
</reference>
<keyword evidence="3 8" id="KW-0418">Kinase</keyword>
<feature type="region of interest" description="Disordered" evidence="6">
    <location>
        <begin position="316"/>
        <end position="368"/>
    </location>
</feature>
<keyword evidence="1" id="KW-0808">Transferase</keyword>
<name>C9YVZ7_STRSW</name>
<dbReference type="PANTHER" id="PTHR43289:SF34">
    <property type="entry name" value="SERINE_THREONINE-PROTEIN KINASE YBDM-RELATED"/>
    <property type="match status" value="1"/>
</dbReference>
<dbReference type="InterPro" id="IPR017441">
    <property type="entry name" value="Protein_kinase_ATP_BS"/>
</dbReference>
<dbReference type="GO" id="GO:0005524">
    <property type="term" value="F:ATP binding"/>
    <property type="evidence" value="ECO:0007669"/>
    <property type="project" value="UniProtKB-UniRule"/>
</dbReference>
<evidence type="ECO:0000256" key="2">
    <source>
        <dbReference type="ARBA" id="ARBA00022741"/>
    </source>
</evidence>
<evidence type="ECO:0000256" key="4">
    <source>
        <dbReference type="ARBA" id="ARBA00022840"/>
    </source>
</evidence>
<sequence>MTKSPTLIGRYTVARELGSGGMGEVYLAYSPAGSPVAVKVIRSDKLDPMTRARFEKEALIARTVVGTNRVARFLDADPYADRPWLAMEYVAGHTLLACVDSDGVLPLPLVASLGALLAEGLDAVHRAELLHRDLTPKNVIMGGDGPMIIDFGLSAFMDATQESLSHSGMIVGTVRCMPPEQASGHPQVTPAADVYALGTVLLYAAARHYPYDGSRWEAIVAQIANAGIAPDLSGAPSGLVPLLTSMLAYAPEDRPTLDSVADACGDLMAASGMAPADARLALIARSTAEQASGPSVEPLSPAVEKVLAEQAALFETPASPLDVPPGADAAAVAEEQEDQQGTPSEPPASPHKKAASPSRPSRPPASERVAGELRAAYAAAAAL</sequence>
<keyword evidence="9" id="KW-1185">Reference proteome</keyword>
<dbReference type="PROSITE" id="PS50011">
    <property type="entry name" value="PROTEIN_KINASE_DOM"/>
    <property type="match status" value="1"/>
</dbReference>
<dbReference type="InterPro" id="IPR011009">
    <property type="entry name" value="Kinase-like_dom_sf"/>
</dbReference>
<dbReference type="PROSITE" id="PS00109">
    <property type="entry name" value="PROTEIN_KINASE_TYR"/>
    <property type="match status" value="1"/>
</dbReference>
<dbReference type="Gene3D" id="1.10.510.10">
    <property type="entry name" value="Transferase(Phosphotransferase) domain 1"/>
    <property type="match status" value="1"/>
</dbReference>
<accession>C9YVZ7</accession>
<evidence type="ECO:0000259" key="7">
    <source>
        <dbReference type="PROSITE" id="PS50011"/>
    </source>
</evidence>
<keyword evidence="4 5" id="KW-0067">ATP-binding</keyword>